<dbReference type="Proteomes" id="UP001144471">
    <property type="component" value="Unassembled WGS sequence"/>
</dbReference>
<dbReference type="RefSeq" id="WP_281836534.1">
    <property type="nucleotide sequence ID" value="NZ_BSDY01000013.1"/>
</dbReference>
<evidence type="ECO:0000313" key="1">
    <source>
        <dbReference type="EMBL" id="GLI57077.1"/>
    </source>
</evidence>
<organism evidence="1 2">
    <name type="scientific">Propionigenium maris DSM 9537</name>
    <dbReference type="NCBI Taxonomy" id="1123000"/>
    <lineage>
        <taxon>Bacteria</taxon>
        <taxon>Fusobacteriati</taxon>
        <taxon>Fusobacteriota</taxon>
        <taxon>Fusobacteriia</taxon>
        <taxon>Fusobacteriales</taxon>
        <taxon>Fusobacteriaceae</taxon>
        <taxon>Propionigenium</taxon>
    </lineage>
</organism>
<name>A0A9W6LNZ9_9FUSO</name>
<reference evidence="1" key="1">
    <citation type="submission" date="2022-12" db="EMBL/GenBank/DDBJ databases">
        <title>Reference genome sequencing for broad-spectrum identification of bacterial and archaeal isolates by mass spectrometry.</title>
        <authorList>
            <person name="Sekiguchi Y."/>
            <person name="Tourlousse D.M."/>
        </authorList>
    </citation>
    <scope>NUCLEOTIDE SEQUENCE</scope>
    <source>
        <strain evidence="1">10succ1</strain>
    </source>
</reference>
<proteinExistence type="predicted"/>
<keyword evidence="2" id="KW-1185">Reference proteome</keyword>
<gene>
    <name evidence="1" type="ORF">PM10SUCC1_25910</name>
</gene>
<dbReference type="AlphaFoldDB" id="A0A9W6LNZ9"/>
<comment type="caution">
    <text evidence="1">The sequence shown here is derived from an EMBL/GenBank/DDBJ whole genome shotgun (WGS) entry which is preliminary data.</text>
</comment>
<evidence type="ECO:0000313" key="2">
    <source>
        <dbReference type="Proteomes" id="UP001144471"/>
    </source>
</evidence>
<accession>A0A9W6LNZ9</accession>
<sequence>MRRAELLLLLERGGCIPRDRTNTFSLNPEEIYLKLKYYYRRLSIQKICEGIYEIKGKSGFQIIIEEV</sequence>
<protein>
    <submittedName>
        <fullName evidence="1">Uncharacterized protein</fullName>
    </submittedName>
</protein>
<dbReference type="EMBL" id="BSDY01000013">
    <property type="protein sequence ID" value="GLI57077.1"/>
    <property type="molecule type" value="Genomic_DNA"/>
</dbReference>